<dbReference type="Proteomes" id="UP000321083">
    <property type="component" value="Unassembled WGS sequence"/>
</dbReference>
<feature type="non-terminal residue" evidence="1">
    <location>
        <position position="1"/>
    </location>
</feature>
<evidence type="ECO:0000313" key="1">
    <source>
        <dbReference type="EMBL" id="TWW08063.1"/>
    </source>
</evidence>
<gene>
    <name evidence="1" type="ORF">E3A20_28090</name>
</gene>
<evidence type="ECO:0000313" key="2">
    <source>
        <dbReference type="Proteomes" id="UP000321083"/>
    </source>
</evidence>
<accession>A0A5C6M1L0</accession>
<name>A0A5C6M1L0_9PLAN</name>
<organism evidence="1 2">
    <name type="scientific">Planctomyces bekefii</name>
    <dbReference type="NCBI Taxonomy" id="1653850"/>
    <lineage>
        <taxon>Bacteria</taxon>
        <taxon>Pseudomonadati</taxon>
        <taxon>Planctomycetota</taxon>
        <taxon>Planctomycetia</taxon>
        <taxon>Planctomycetales</taxon>
        <taxon>Planctomycetaceae</taxon>
        <taxon>Planctomyces</taxon>
    </lineage>
</organism>
<sequence>GLANFYRRLCPEILDYFIIGLTE</sequence>
<reference evidence="1 2" key="1">
    <citation type="submission" date="2019-08" db="EMBL/GenBank/DDBJ databases">
        <title>100 year-old enigma solved: identification of Planctomyces bekefii, the type genus and species of the phylum Planctomycetes.</title>
        <authorList>
            <person name="Svetlana D.N."/>
            <person name="Overmann J."/>
        </authorList>
    </citation>
    <scope>NUCLEOTIDE SEQUENCE [LARGE SCALE GENOMIC DNA]</scope>
    <source>
        <strain evidence="1">Phe10_nw2017</strain>
    </source>
</reference>
<proteinExistence type="predicted"/>
<dbReference type="AlphaFoldDB" id="A0A5C6M1L0"/>
<reference evidence="1 2" key="2">
    <citation type="submission" date="2019-08" db="EMBL/GenBank/DDBJ databases">
        <authorList>
            <person name="Henke P."/>
        </authorList>
    </citation>
    <scope>NUCLEOTIDE SEQUENCE [LARGE SCALE GENOMIC DNA]</scope>
    <source>
        <strain evidence="1">Phe10_nw2017</strain>
    </source>
</reference>
<keyword evidence="2" id="KW-1185">Reference proteome</keyword>
<comment type="caution">
    <text evidence="1">The sequence shown here is derived from an EMBL/GenBank/DDBJ whole genome shotgun (WGS) entry which is preliminary data.</text>
</comment>
<dbReference type="EMBL" id="SRHE01000864">
    <property type="protein sequence ID" value="TWW08063.1"/>
    <property type="molecule type" value="Genomic_DNA"/>
</dbReference>
<protein>
    <submittedName>
        <fullName evidence="1">Uncharacterized protein</fullName>
    </submittedName>
</protein>